<reference evidence="10" key="1">
    <citation type="submission" date="2023-06" db="EMBL/GenBank/DDBJ databases">
        <title>Survivors Of The Sea: Transcriptome response of Skeletonema marinoi to long-term dormancy.</title>
        <authorList>
            <person name="Pinder M.I.M."/>
            <person name="Kourtchenko O."/>
            <person name="Robertson E.K."/>
            <person name="Larsson T."/>
            <person name="Maumus F."/>
            <person name="Osuna-Cruz C.M."/>
            <person name="Vancaester E."/>
            <person name="Stenow R."/>
            <person name="Vandepoele K."/>
            <person name="Ploug H."/>
            <person name="Bruchert V."/>
            <person name="Godhe A."/>
            <person name="Topel M."/>
        </authorList>
    </citation>
    <scope>NUCLEOTIDE SEQUENCE</scope>
    <source>
        <strain evidence="10">R05AC</strain>
    </source>
</reference>
<dbReference type="Pfam" id="PF01764">
    <property type="entry name" value="Lipase_3"/>
    <property type="match status" value="1"/>
</dbReference>
<evidence type="ECO:0000313" key="11">
    <source>
        <dbReference type="Proteomes" id="UP001224775"/>
    </source>
</evidence>
<feature type="region of interest" description="Disordered" evidence="8">
    <location>
        <begin position="1"/>
        <end position="59"/>
    </location>
</feature>
<dbReference type="AlphaFoldDB" id="A0AAD8Y9L8"/>
<keyword evidence="11" id="KW-1185">Reference proteome</keyword>
<dbReference type="InterPro" id="IPR029058">
    <property type="entry name" value="AB_hydrolase_fold"/>
</dbReference>
<evidence type="ECO:0000256" key="3">
    <source>
        <dbReference type="ARBA" id="ARBA00022640"/>
    </source>
</evidence>
<dbReference type="EMBL" id="JATAAI010000011">
    <property type="protein sequence ID" value="KAK1742344.1"/>
    <property type="molecule type" value="Genomic_DNA"/>
</dbReference>
<comment type="caution">
    <text evidence="10">The sequence shown here is derived from an EMBL/GenBank/DDBJ whole genome shotgun (WGS) entry which is preliminary data.</text>
</comment>
<protein>
    <submittedName>
        <fullName evidence="10">Lipase class 3 family protein</fullName>
        <ecNumber evidence="10">3.1.1.-</ecNumber>
    </submittedName>
</protein>
<dbReference type="GO" id="GO:0009507">
    <property type="term" value="C:chloroplast"/>
    <property type="evidence" value="ECO:0007669"/>
    <property type="project" value="UniProtKB-SubCell"/>
</dbReference>
<evidence type="ECO:0000259" key="9">
    <source>
        <dbReference type="Pfam" id="PF01764"/>
    </source>
</evidence>
<dbReference type="PANTHER" id="PTHR31403">
    <property type="entry name" value="PHOSPHOLIPASE A1-IBETA2, CHLOROPLASTIC"/>
    <property type="match status" value="1"/>
</dbReference>
<feature type="domain" description="Fungal lipase-type" evidence="9">
    <location>
        <begin position="269"/>
        <end position="429"/>
    </location>
</feature>
<dbReference type="SUPFAM" id="SSF53474">
    <property type="entry name" value="alpha/beta-Hydrolases"/>
    <property type="match status" value="1"/>
</dbReference>
<dbReference type="Proteomes" id="UP001224775">
    <property type="component" value="Unassembled WGS sequence"/>
</dbReference>
<dbReference type="PANTHER" id="PTHR31403:SF7">
    <property type="entry name" value="PHOSPHOLIPASE A1-IGAMMA3, CHLOROPLASTIC"/>
    <property type="match status" value="1"/>
</dbReference>
<dbReference type="InterPro" id="IPR002921">
    <property type="entry name" value="Fungal_lipase-type"/>
</dbReference>
<evidence type="ECO:0000256" key="5">
    <source>
        <dbReference type="ARBA" id="ARBA00022946"/>
    </source>
</evidence>
<evidence type="ECO:0000256" key="2">
    <source>
        <dbReference type="ARBA" id="ARBA00022528"/>
    </source>
</evidence>
<keyword evidence="7" id="KW-0443">Lipid metabolism</keyword>
<evidence type="ECO:0000256" key="8">
    <source>
        <dbReference type="SAM" id="MobiDB-lite"/>
    </source>
</evidence>
<evidence type="ECO:0000256" key="4">
    <source>
        <dbReference type="ARBA" id="ARBA00022801"/>
    </source>
</evidence>
<sequence>MKSLIKKASSFGSKGKAKAKAAASSKEKQLENSPAATEETEESRSEVNTSATATPPRLPSLRPLHLGSYNFDVADTTPYIYPSLYDEASTMIDLSNLIYTLAELRELARNGVLSDPAKSLRILDLPLPMETAMTVIKGEAELLREVLGDGAHGSTLSALESLMMKEQLAKNKKEAEDGNNNSSVSEDKGLSSWFNTWDGCLGGGFSFDELLDNMCGDVMNAKTAEEPTSPHNNHRDVSSSMIYHVGDLKANEELVYAIGVNPAEERITVIFRGSVTKADFMTDANINLMQAPDPYSVAEDSESDENDSTIGIHRGFYDYLFAEKNGKPSKYVEIMTHVEKLVMDDVNRRENYKLYVTGHSLGGALATLFGFYAAARVGTLPLPVTVVSVASPKVGNIAFARMFAEMESQGKIRHLRIANHRDPVTLAPSVSSKKVLAVTAFAFSPLGYLALKASGNAGDERDVFYHTGIKMKLRKEVPIGGQICELSYSGASLIAGSTPKSLEVDDQEVIQESNKMSKRSTNDLPMVQYHYGSAYAERIALVENELKEKKLNDLYLEKAVWKK</sequence>
<keyword evidence="6" id="KW-0442">Lipid degradation</keyword>
<keyword evidence="5" id="KW-0809">Transit peptide</keyword>
<name>A0AAD8Y9L8_9STRA</name>
<keyword evidence="2" id="KW-0150">Chloroplast</keyword>
<organism evidence="10 11">
    <name type="scientific">Skeletonema marinoi</name>
    <dbReference type="NCBI Taxonomy" id="267567"/>
    <lineage>
        <taxon>Eukaryota</taxon>
        <taxon>Sar</taxon>
        <taxon>Stramenopiles</taxon>
        <taxon>Ochrophyta</taxon>
        <taxon>Bacillariophyta</taxon>
        <taxon>Coscinodiscophyceae</taxon>
        <taxon>Thalassiosirophycidae</taxon>
        <taxon>Thalassiosirales</taxon>
        <taxon>Skeletonemataceae</taxon>
        <taxon>Skeletonema</taxon>
        <taxon>Skeletonema marinoi-dohrnii complex</taxon>
    </lineage>
</organism>
<dbReference type="EC" id="3.1.1.-" evidence="10"/>
<evidence type="ECO:0000256" key="6">
    <source>
        <dbReference type="ARBA" id="ARBA00022963"/>
    </source>
</evidence>
<evidence type="ECO:0000256" key="1">
    <source>
        <dbReference type="ARBA" id="ARBA00004229"/>
    </source>
</evidence>
<feature type="compositionally biased region" description="Low complexity" evidence="8">
    <location>
        <begin position="1"/>
        <end position="24"/>
    </location>
</feature>
<dbReference type="CDD" id="cd00519">
    <property type="entry name" value="Lipase_3"/>
    <property type="match status" value="1"/>
</dbReference>
<evidence type="ECO:0000313" key="10">
    <source>
        <dbReference type="EMBL" id="KAK1742344.1"/>
    </source>
</evidence>
<evidence type="ECO:0000256" key="7">
    <source>
        <dbReference type="ARBA" id="ARBA00023098"/>
    </source>
</evidence>
<keyword evidence="3" id="KW-0934">Plastid</keyword>
<dbReference type="Gene3D" id="3.40.50.1820">
    <property type="entry name" value="alpha/beta hydrolase"/>
    <property type="match status" value="1"/>
</dbReference>
<accession>A0AAD8Y9L8</accession>
<comment type="subcellular location">
    <subcellularLocation>
        <location evidence="1">Plastid</location>
        <location evidence="1">Chloroplast</location>
    </subcellularLocation>
</comment>
<proteinExistence type="predicted"/>
<gene>
    <name evidence="10" type="ORF">QTG54_006909</name>
</gene>
<dbReference type="GO" id="GO:0016042">
    <property type="term" value="P:lipid catabolic process"/>
    <property type="evidence" value="ECO:0007669"/>
    <property type="project" value="UniProtKB-KW"/>
</dbReference>
<dbReference type="GO" id="GO:0004620">
    <property type="term" value="F:phospholipase activity"/>
    <property type="evidence" value="ECO:0007669"/>
    <property type="project" value="UniProtKB-ARBA"/>
</dbReference>
<keyword evidence="4 10" id="KW-0378">Hydrolase</keyword>